<feature type="compositionally biased region" description="Basic residues" evidence="1">
    <location>
        <begin position="64"/>
        <end position="75"/>
    </location>
</feature>
<dbReference type="AlphaFoldDB" id="A0A9P3PZ00"/>
<dbReference type="Proteomes" id="UP001063166">
    <property type="component" value="Unassembled WGS sequence"/>
</dbReference>
<evidence type="ECO:0000313" key="2">
    <source>
        <dbReference type="EMBL" id="GLB45682.1"/>
    </source>
</evidence>
<evidence type="ECO:0000313" key="3">
    <source>
        <dbReference type="Proteomes" id="UP001063166"/>
    </source>
</evidence>
<name>A0A9P3PZ00_LYOSH</name>
<proteinExistence type="predicted"/>
<protein>
    <submittedName>
        <fullName evidence="2">Uncharacterized protein</fullName>
    </submittedName>
</protein>
<feature type="region of interest" description="Disordered" evidence="1">
    <location>
        <begin position="1"/>
        <end position="75"/>
    </location>
</feature>
<gene>
    <name evidence="2" type="ORF">LshimejAT787_2600150</name>
</gene>
<reference evidence="2" key="1">
    <citation type="submission" date="2022-07" db="EMBL/GenBank/DDBJ databases">
        <title>The genome of Lyophyllum shimeji provides insight into the initial evolution of ectomycorrhizal fungal genome.</title>
        <authorList>
            <person name="Kobayashi Y."/>
            <person name="Shibata T."/>
            <person name="Hirakawa H."/>
            <person name="Shigenobu S."/>
            <person name="Nishiyama T."/>
            <person name="Yamada A."/>
            <person name="Hasebe M."/>
            <person name="Kawaguchi M."/>
        </authorList>
    </citation>
    <scope>NUCLEOTIDE SEQUENCE</scope>
    <source>
        <strain evidence="2">AT787</strain>
    </source>
</reference>
<accession>A0A9P3PZ00</accession>
<organism evidence="2 3">
    <name type="scientific">Lyophyllum shimeji</name>
    <name type="common">Hon-shimeji</name>
    <name type="synonym">Tricholoma shimeji</name>
    <dbReference type="NCBI Taxonomy" id="47721"/>
    <lineage>
        <taxon>Eukaryota</taxon>
        <taxon>Fungi</taxon>
        <taxon>Dikarya</taxon>
        <taxon>Basidiomycota</taxon>
        <taxon>Agaricomycotina</taxon>
        <taxon>Agaricomycetes</taxon>
        <taxon>Agaricomycetidae</taxon>
        <taxon>Agaricales</taxon>
        <taxon>Tricholomatineae</taxon>
        <taxon>Lyophyllaceae</taxon>
        <taxon>Lyophyllum</taxon>
    </lineage>
</organism>
<comment type="caution">
    <text evidence="2">The sequence shown here is derived from an EMBL/GenBank/DDBJ whole genome shotgun (WGS) entry which is preliminary data.</text>
</comment>
<sequence>MRLDCPIMSPPIANSADRPNARRIPAQPSSHRDAQQPRTIAHRIERSMRNAITRHPGSEPRQGILHRRCRRKRHL</sequence>
<evidence type="ECO:0000256" key="1">
    <source>
        <dbReference type="SAM" id="MobiDB-lite"/>
    </source>
</evidence>
<keyword evidence="3" id="KW-1185">Reference proteome</keyword>
<dbReference type="EMBL" id="BRPK01000026">
    <property type="protein sequence ID" value="GLB45682.1"/>
    <property type="molecule type" value="Genomic_DNA"/>
</dbReference>